<comment type="caution">
    <text evidence="1">The sequence shown here is derived from an EMBL/GenBank/DDBJ whole genome shotgun (WGS) entry which is preliminary data.</text>
</comment>
<protein>
    <submittedName>
        <fullName evidence="1">Uncharacterized protein</fullName>
    </submittedName>
</protein>
<dbReference type="EMBL" id="JABWRE020000001">
    <property type="protein sequence ID" value="MBV4537405.1"/>
    <property type="molecule type" value="Genomic_DNA"/>
</dbReference>
<proteinExistence type="predicted"/>
<reference evidence="2" key="3">
    <citation type="submission" date="2021-06" db="EMBL/GenBank/DDBJ databases">
        <title>Updating the genus Pseudomonas: Description of 43 new species and partition of the Pseudomonas putida group.</title>
        <authorList>
            <person name="Girard L."/>
            <person name="Lood C."/>
            <person name="Vandamme P."/>
            <person name="Rokni-Zadeh H."/>
            <person name="Van Noort V."/>
            <person name="Hofte M."/>
            <person name="Lavigne R."/>
            <person name="De Mot R."/>
        </authorList>
    </citation>
    <scope>NUCLEOTIDE SEQUENCE</scope>
    <source>
        <strain evidence="2">SWRI10</strain>
    </source>
</reference>
<organism evidence="1">
    <name type="scientific">Pseudomonas urmiensis</name>
    <dbReference type="NCBI Taxonomy" id="2745493"/>
    <lineage>
        <taxon>Bacteria</taxon>
        <taxon>Pseudomonadati</taxon>
        <taxon>Pseudomonadota</taxon>
        <taxon>Gammaproteobacteria</taxon>
        <taxon>Pseudomonadales</taxon>
        <taxon>Pseudomonadaceae</taxon>
        <taxon>Pseudomonas</taxon>
    </lineage>
</organism>
<evidence type="ECO:0000313" key="2">
    <source>
        <dbReference type="EMBL" id="MBV4537405.1"/>
    </source>
</evidence>
<accession>A0A923FZ51</accession>
<dbReference type="AlphaFoldDB" id="A0A923FZ51"/>
<name>A0A923FZ51_9PSED</name>
<reference evidence="1" key="2">
    <citation type="submission" date="2020-07" db="EMBL/GenBank/DDBJ databases">
        <authorList>
            <person name="Lood C."/>
            <person name="Girard L."/>
        </authorList>
    </citation>
    <scope>NUCLEOTIDE SEQUENCE</scope>
    <source>
        <strain evidence="1">SWRI10</strain>
    </source>
</reference>
<reference evidence="1" key="1">
    <citation type="journal article" date="2020" name="Microorganisms">
        <title>Reliable Identification of Environmental Pseudomonas Isolates Using the rpoD Gene.</title>
        <authorList>
            <consortium name="The Broad Institute Genome Sequencing Platform"/>
            <person name="Girard L."/>
            <person name="Lood C."/>
            <person name="Rokni-Zadeh H."/>
            <person name="van Noort V."/>
            <person name="Lavigne R."/>
            <person name="De Mot R."/>
        </authorList>
    </citation>
    <scope>NUCLEOTIDE SEQUENCE</scope>
    <source>
        <strain evidence="1">SWRI10</strain>
    </source>
</reference>
<evidence type="ECO:0000313" key="1">
    <source>
        <dbReference type="EMBL" id="MBC3441179.1"/>
    </source>
</evidence>
<dbReference type="EMBL" id="JABWRE010000006">
    <property type="protein sequence ID" value="MBC3441179.1"/>
    <property type="molecule type" value="Genomic_DNA"/>
</dbReference>
<gene>
    <name evidence="2" type="ORF">HU737_015645</name>
    <name evidence="1" type="ORF">HU737_10835</name>
</gene>
<sequence>MTTVDLPITYNKKTTGHAPDPRDNYFIQLPGRRQVNIYNDQTGESRTATLEWTSLSQRVQIDGSLDEDHPLFYRTLSGGCGGGAYNSQYSPAWVMYLWRVRDPQSPQGCWSFNWRTAVGKVVDAEVLETSIAYDLVVPPPYQMRAGTYRGSITYSMGAGADFDFGNDVSALSGNSLTVNFVLDVRHAFIFEFPPGSDRAVLEPKGGWSAWLAGGKAPTKLYRDLPFRLWSTGPFKVYKLCQHYTDVRCGIVNDNGHQVPVEVALSLPPGMHYQGRPIEHLALPSGRAAALQFESSMPTLNRPGQLHFEVGRADVPGMLAYSGSTYTGQVTVVFDAEL</sequence>
<dbReference type="RefSeq" id="WP_186554728.1">
    <property type="nucleotide sequence ID" value="NZ_JABWRE020000001.1"/>
</dbReference>
<dbReference type="Proteomes" id="UP000599879">
    <property type="component" value="Unassembled WGS sequence"/>
</dbReference>